<name>A0AAX1UFG5_CERSP</name>
<evidence type="ECO:0000313" key="1">
    <source>
        <dbReference type="EMBL" id="RHZ91156.1"/>
    </source>
</evidence>
<reference evidence="1 2" key="1">
    <citation type="submission" date="2018-08" db="EMBL/GenBank/DDBJ databases">
        <title>Draft genome sequence of Rhodobacter sphaeroides FY.</title>
        <authorList>
            <person name="Rayyan A."/>
            <person name="Meyer T.E."/>
            <person name="Kyndt J.A."/>
        </authorList>
    </citation>
    <scope>NUCLEOTIDE SEQUENCE [LARGE SCALE GENOMIC DNA]</scope>
    <source>
        <strain evidence="1 2">FY</strain>
    </source>
</reference>
<organism evidence="1 2">
    <name type="scientific">Cereibacter sphaeroides</name>
    <name type="common">Rhodobacter sphaeroides</name>
    <dbReference type="NCBI Taxonomy" id="1063"/>
    <lineage>
        <taxon>Bacteria</taxon>
        <taxon>Pseudomonadati</taxon>
        <taxon>Pseudomonadota</taxon>
        <taxon>Alphaproteobacteria</taxon>
        <taxon>Rhodobacterales</taxon>
        <taxon>Paracoccaceae</taxon>
        <taxon>Cereibacter</taxon>
    </lineage>
</organism>
<dbReference type="Proteomes" id="UP000266305">
    <property type="component" value="Unassembled WGS sequence"/>
</dbReference>
<sequence>MPLTLPAAPTPPTLTNPATFEADCSAFLAWMAAIAAAMTGKALLTADIVGTVSQSGGVPTGAIMERGSNANGRYVRFTDGTQICTATVSVENITTAAGNIFTNASDVTWTYPAAFSSVTDLSTFSSVRVNGPQWSRSRATGVSTAGIRMFSPTSAGGSFFVEVAAIGRWF</sequence>
<dbReference type="RefSeq" id="WP_119001347.1">
    <property type="nucleotide sequence ID" value="NZ_QWGP01000038.1"/>
</dbReference>
<evidence type="ECO:0000313" key="2">
    <source>
        <dbReference type="Proteomes" id="UP000266305"/>
    </source>
</evidence>
<comment type="caution">
    <text evidence="1">The sequence shown here is derived from an EMBL/GenBank/DDBJ whole genome shotgun (WGS) entry which is preliminary data.</text>
</comment>
<dbReference type="EMBL" id="QWGP01000038">
    <property type="protein sequence ID" value="RHZ91156.1"/>
    <property type="molecule type" value="Genomic_DNA"/>
</dbReference>
<protein>
    <submittedName>
        <fullName evidence="1">Uncharacterized protein</fullName>
    </submittedName>
</protein>
<dbReference type="AlphaFoldDB" id="A0AAX1UFG5"/>
<accession>A0AAX1UFG5</accession>
<proteinExistence type="predicted"/>
<gene>
    <name evidence="1" type="ORF">D1114_21025</name>
</gene>